<proteinExistence type="predicted"/>
<feature type="transmembrane region" description="Helical" evidence="1">
    <location>
        <begin position="174"/>
        <end position="207"/>
    </location>
</feature>
<gene>
    <name evidence="2" type="ORF">DLK05_11895</name>
</gene>
<keyword evidence="1" id="KW-1133">Transmembrane helix</keyword>
<evidence type="ECO:0000313" key="2">
    <source>
        <dbReference type="EMBL" id="RUT77627.1"/>
    </source>
</evidence>
<comment type="caution">
    <text evidence="2">The sequence shown here is derived from an EMBL/GenBank/DDBJ whole genome shotgun (WGS) entry which is preliminary data.</text>
</comment>
<dbReference type="RefSeq" id="WP_127344193.1">
    <property type="nucleotide sequence ID" value="NZ_RJJX01000017.1"/>
</dbReference>
<reference evidence="2 3" key="1">
    <citation type="submission" date="2018-11" db="EMBL/GenBank/DDBJ databases">
        <title>Parancylomarina longa gen. nov., sp. nov., isolated from sediments of southern Okinawa.</title>
        <authorList>
            <person name="Fu T."/>
        </authorList>
    </citation>
    <scope>NUCLEOTIDE SEQUENCE [LARGE SCALE GENOMIC DNA]</scope>
    <source>
        <strain evidence="2 3">T3-2 S1-C</strain>
    </source>
</reference>
<sequence length="237" mass="26947">MKIDYCAENMILKVYPTVGGCFQEAWRIMKKYFLVLFLAIIVASLLDAPMGYKQYFWQANDSINVGLSLLGLLGFVYYIIVATPISYGVDWLFLQAARDQNPLFEDIFFGFRKFLFVILSHLLVIGLVGMGFVLLIIPGIYLAIKLIFVPFLIMDKKVDPIQAVKLSYYLSKGYFWTIFGMAILSLFIIILGVICFIIGVFVSLIWIHVAFAILYKAAEELHFKEACELAGVQLNEV</sequence>
<dbReference type="InterPro" id="IPR010380">
    <property type="entry name" value="DUF975"/>
</dbReference>
<feature type="transmembrane region" description="Helical" evidence="1">
    <location>
        <begin position="114"/>
        <end position="144"/>
    </location>
</feature>
<keyword evidence="1" id="KW-0472">Membrane</keyword>
<dbReference type="AlphaFoldDB" id="A0A434AT89"/>
<feature type="transmembrane region" description="Helical" evidence="1">
    <location>
        <begin position="32"/>
        <end position="52"/>
    </location>
</feature>
<evidence type="ECO:0008006" key="4">
    <source>
        <dbReference type="Google" id="ProtNLM"/>
    </source>
</evidence>
<evidence type="ECO:0000313" key="3">
    <source>
        <dbReference type="Proteomes" id="UP000282985"/>
    </source>
</evidence>
<organism evidence="2 3">
    <name type="scientific">Ancylomarina longa</name>
    <dbReference type="NCBI Taxonomy" id="2487017"/>
    <lineage>
        <taxon>Bacteria</taxon>
        <taxon>Pseudomonadati</taxon>
        <taxon>Bacteroidota</taxon>
        <taxon>Bacteroidia</taxon>
        <taxon>Marinilabiliales</taxon>
        <taxon>Marinifilaceae</taxon>
        <taxon>Ancylomarina</taxon>
    </lineage>
</organism>
<evidence type="ECO:0000256" key="1">
    <source>
        <dbReference type="SAM" id="Phobius"/>
    </source>
</evidence>
<dbReference type="EMBL" id="RJJX01000017">
    <property type="protein sequence ID" value="RUT77627.1"/>
    <property type="molecule type" value="Genomic_DNA"/>
</dbReference>
<keyword evidence="1" id="KW-0812">Transmembrane</keyword>
<dbReference type="OrthoDB" id="1122780at2"/>
<dbReference type="Proteomes" id="UP000282985">
    <property type="component" value="Unassembled WGS sequence"/>
</dbReference>
<accession>A0A434AT89</accession>
<keyword evidence="3" id="KW-1185">Reference proteome</keyword>
<dbReference type="PANTHER" id="PTHR40076">
    <property type="entry name" value="MEMBRANE PROTEIN-RELATED"/>
    <property type="match status" value="1"/>
</dbReference>
<protein>
    <recommendedName>
        <fullName evidence="4">DUF975 family protein</fullName>
    </recommendedName>
</protein>
<dbReference type="PANTHER" id="PTHR40076:SF1">
    <property type="entry name" value="MEMBRANE PROTEIN"/>
    <property type="match status" value="1"/>
</dbReference>
<name>A0A434AT89_9BACT</name>
<feature type="transmembrane region" description="Helical" evidence="1">
    <location>
        <begin position="72"/>
        <end position="93"/>
    </location>
</feature>